<keyword evidence="3" id="KW-0378">Hydrolase</keyword>
<dbReference type="InterPro" id="IPR016125">
    <property type="entry name" value="Peptidase_C15-like"/>
</dbReference>
<dbReference type="Proteomes" id="UP000245783">
    <property type="component" value="Unassembled WGS sequence"/>
</dbReference>
<name>A0A316VQF1_9BASI</name>
<dbReference type="InterPro" id="IPR036440">
    <property type="entry name" value="Peptidase_C15-like_sf"/>
</dbReference>
<evidence type="ECO:0000256" key="2">
    <source>
        <dbReference type="ARBA" id="ARBA00022670"/>
    </source>
</evidence>
<dbReference type="PANTHER" id="PTHR23402">
    <property type="entry name" value="PROTEASE FAMILY C15 PYROGLUTAMYL-PEPTIDASE I-RELATED"/>
    <property type="match status" value="1"/>
</dbReference>
<sequence>MDHAQPFGSIGKDANPSWLAIKELNNTYLSLSEPPGTGDEAGSSSSSSAPIESGPRIHIQVLQSATVYAHVLSLVPRIHGNPPSAHSEPYMDPSGAPAPDDEGPQGIGEPYPIGYTLRHPERGYDFVLHLGVGYPGGLAVEKAAHKRRYQITDAKGEFAPRATDQSDVASELSKAEERERERLQRAAERALKEQQARAAESNGQEKSSSSPPPPTNLEEEAIASFGPRLCRTAAQPPPPPKRLFDHACLRGFAEGYEQFKDVEETNVDTDGLAKFLSARGTPVRESDDAGRFLCDFIYYASLTEFQRAAHRLEGVAGARRDADDEADQQQKASPITPLFVHVPPEGQDLTLEQVRKGILDVVWWSIVGERAR</sequence>
<keyword evidence="2" id="KW-0645">Protease</keyword>
<feature type="compositionally biased region" description="Basic and acidic residues" evidence="5">
    <location>
        <begin position="173"/>
        <end position="195"/>
    </location>
</feature>
<feature type="region of interest" description="Disordered" evidence="5">
    <location>
        <begin position="79"/>
        <end position="109"/>
    </location>
</feature>
<reference evidence="6 7" key="1">
    <citation type="journal article" date="2018" name="Mol. Biol. Evol.">
        <title>Broad Genomic Sampling Reveals a Smut Pathogenic Ancestry of the Fungal Clade Ustilaginomycotina.</title>
        <authorList>
            <person name="Kijpornyongpan T."/>
            <person name="Mondo S.J."/>
            <person name="Barry K."/>
            <person name="Sandor L."/>
            <person name="Lee J."/>
            <person name="Lipzen A."/>
            <person name="Pangilinan J."/>
            <person name="LaButti K."/>
            <person name="Hainaut M."/>
            <person name="Henrissat B."/>
            <person name="Grigoriev I.V."/>
            <person name="Spatafora J.W."/>
            <person name="Aime M.C."/>
        </authorList>
    </citation>
    <scope>NUCLEOTIDE SEQUENCE [LARGE SCALE GENOMIC DNA]</scope>
    <source>
        <strain evidence="6 7">MCA 4658</strain>
    </source>
</reference>
<evidence type="ECO:0000256" key="5">
    <source>
        <dbReference type="SAM" id="MobiDB-lite"/>
    </source>
</evidence>
<evidence type="ECO:0008006" key="8">
    <source>
        <dbReference type="Google" id="ProtNLM"/>
    </source>
</evidence>
<evidence type="ECO:0000256" key="1">
    <source>
        <dbReference type="ARBA" id="ARBA00006641"/>
    </source>
</evidence>
<dbReference type="Gene3D" id="3.40.630.20">
    <property type="entry name" value="Peptidase C15, pyroglutamyl peptidase I-like"/>
    <property type="match status" value="1"/>
</dbReference>
<evidence type="ECO:0000313" key="7">
    <source>
        <dbReference type="Proteomes" id="UP000245783"/>
    </source>
</evidence>
<dbReference type="GO" id="GO:0006508">
    <property type="term" value="P:proteolysis"/>
    <property type="evidence" value="ECO:0007669"/>
    <property type="project" value="UniProtKB-KW"/>
</dbReference>
<dbReference type="InParanoid" id="A0A316VQF1"/>
<dbReference type="OrthoDB" id="407146at2759"/>
<feature type="region of interest" description="Disordered" evidence="5">
    <location>
        <begin position="156"/>
        <end position="218"/>
    </location>
</feature>
<evidence type="ECO:0000256" key="4">
    <source>
        <dbReference type="ARBA" id="ARBA00022807"/>
    </source>
</evidence>
<dbReference type="PANTHER" id="PTHR23402:SF1">
    <property type="entry name" value="PYROGLUTAMYL-PEPTIDASE I"/>
    <property type="match status" value="1"/>
</dbReference>
<keyword evidence="7" id="KW-1185">Reference proteome</keyword>
<protein>
    <recommendedName>
        <fullName evidence="8">Peptidase C15, pyroglutamyl peptidase I-like protein</fullName>
    </recommendedName>
</protein>
<dbReference type="RefSeq" id="XP_025366634.1">
    <property type="nucleotide sequence ID" value="XM_025511211.1"/>
</dbReference>
<feature type="region of interest" description="Disordered" evidence="5">
    <location>
        <begin position="29"/>
        <end position="52"/>
    </location>
</feature>
<keyword evidence="4" id="KW-0788">Thiol protease</keyword>
<dbReference type="EMBL" id="KZ819464">
    <property type="protein sequence ID" value="PWN39474.1"/>
    <property type="molecule type" value="Genomic_DNA"/>
</dbReference>
<evidence type="ECO:0000256" key="3">
    <source>
        <dbReference type="ARBA" id="ARBA00022801"/>
    </source>
</evidence>
<organism evidence="6 7">
    <name type="scientific">Ceraceosorus guamensis</name>
    <dbReference type="NCBI Taxonomy" id="1522189"/>
    <lineage>
        <taxon>Eukaryota</taxon>
        <taxon>Fungi</taxon>
        <taxon>Dikarya</taxon>
        <taxon>Basidiomycota</taxon>
        <taxon>Ustilaginomycotina</taxon>
        <taxon>Exobasidiomycetes</taxon>
        <taxon>Ceraceosorales</taxon>
        <taxon>Ceraceosoraceae</taxon>
        <taxon>Ceraceosorus</taxon>
    </lineage>
</organism>
<accession>A0A316VQF1</accession>
<dbReference type="GO" id="GO:0008234">
    <property type="term" value="F:cysteine-type peptidase activity"/>
    <property type="evidence" value="ECO:0007669"/>
    <property type="project" value="UniProtKB-KW"/>
</dbReference>
<dbReference type="GeneID" id="37033081"/>
<evidence type="ECO:0000313" key="6">
    <source>
        <dbReference type="EMBL" id="PWN39474.1"/>
    </source>
</evidence>
<proteinExistence type="inferred from homology"/>
<dbReference type="SUPFAM" id="SSF53182">
    <property type="entry name" value="Pyrrolidone carboxyl peptidase (pyroglutamate aminopeptidase)"/>
    <property type="match status" value="2"/>
</dbReference>
<dbReference type="AlphaFoldDB" id="A0A316VQF1"/>
<gene>
    <name evidence="6" type="ORF">IE81DRAFT_23986</name>
</gene>
<comment type="similarity">
    <text evidence="1">Belongs to the peptidase C15 family.</text>
</comment>